<gene>
    <name evidence="2" type="ORF">HJG52_14365</name>
</gene>
<evidence type="ECO:0008006" key="4">
    <source>
        <dbReference type="Google" id="ProtNLM"/>
    </source>
</evidence>
<proteinExistence type="predicted"/>
<feature type="region of interest" description="Disordered" evidence="1">
    <location>
        <begin position="619"/>
        <end position="644"/>
    </location>
</feature>
<evidence type="ECO:0000313" key="3">
    <source>
        <dbReference type="Proteomes" id="UP000588586"/>
    </source>
</evidence>
<evidence type="ECO:0000313" key="2">
    <source>
        <dbReference type="EMBL" id="NNM47182.1"/>
    </source>
</evidence>
<comment type="caution">
    <text evidence="2">The sequence shown here is derived from an EMBL/GenBank/DDBJ whole genome shotgun (WGS) entry which is preliminary data.</text>
</comment>
<dbReference type="Proteomes" id="UP000588586">
    <property type="component" value="Unassembled WGS sequence"/>
</dbReference>
<name>A0A849HIU6_9MICO</name>
<dbReference type="RefSeq" id="WP_171244311.1">
    <property type="nucleotide sequence ID" value="NZ_JABEPQ010000003.1"/>
</dbReference>
<dbReference type="EMBL" id="JABEPQ010000003">
    <property type="protein sequence ID" value="NNM47182.1"/>
    <property type="molecule type" value="Genomic_DNA"/>
</dbReference>
<accession>A0A849HIU6</accession>
<evidence type="ECO:0000256" key="1">
    <source>
        <dbReference type="SAM" id="MobiDB-lite"/>
    </source>
</evidence>
<protein>
    <recommendedName>
        <fullName evidence="4">DUF362 domain-containing protein</fullName>
    </recommendedName>
</protein>
<sequence length="644" mass="67877">MAPAGVGSRASLACVVARGASVAGLPGAVDRLAPTLHGTAVVLTRLSPPTPASSAVVHAVVELLHERGCDEVVVAGRLTVADRDRGHQRFGDLVAGAGLLGVTSHGRRYAVADLDADLADAPFAPTSVLHGRPCSLTWATADCRVVVGRAVTDLVDGYAASLATVLTAVPDVAGAEAADVCVDLLGHIPVDLVVVDALEPSVGADGARLRRVIRDESLVVATDPVLADTAAAALLGQDRSASRLVARAVERLDASNGGTVGDLRPLAGTGVASPSPRLRAAARAVCAEPRLERVLHAAVVPTGEDPTDRGDPVLAALRGVLTPLVEGAGDVAGEVALEGILALVHGLAHSRQSWATNLDKEAVDRREVPLGFDPAAYAPDLYAGLPDFLAPLEDLLGDLSANQDGMRWRLVDGATVFAIERHVRADFDAWVARVDVGAGISLMADYLGGRRVPVDGAPDPDVTWQAERNLYLPQPNYLAPWGAHPIDVCKIEQVERRADLHRLTWRTVHSPNGSATFDDGSLTFARTPDGVCITVSGRQQFSLPPAWAGVDLDLWPEVRDPLLEEAYRRFFTSTFDNLEACFEGREFRIGRPPPEPDEPLLTASVSLLLAAAQEWLAERSGSSATQDDESLLDADGFTHVRGAR</sequence>
<organism evidence="2 3">
    <name type="scientific">Knoellia koreensis</name>
    <dbReference type="NCBI Taxonomy" id="2730921"/>
    <lineage>
        <taxon>Bacteria</taxon>
        <taxon>Bacillati</taxon>
        <taxon>Actinomycetota</taxon>
        <taxon>Actinomycetes</taxon>
        <taxon>Micrococcales</taxon>
        <taxon>Intrasporangiaceae</taxon>
        <taxon>Knoellia</taxon>
    </lineage>
</organism>
<reference evidence="2 3" key="1">
    <citation type="submission" date="2020-04" db="EMBL/GenBank/DDBJ databases">
        <title>Knoellia sp. isolate from air conditioner.</title>
        <authorList>
            <person name="Chea S."/>
            <person name="Kim D.-U."/>
        </authorList>
    </citation>
    <scope>NUCLEOTIDE SEQUENCE [LARGE SCALE GENOMIC DNA]</scope>
    <source>
        <strain evidence="2 3">DB2414S</strain>
    </source>
</reference>
<keyword evidence="3" id="KW-1185">Reference proteome</keyword>
<dbReference type="AlphaFoldDB" id="A0A849HIU6"/>